<dbReference type="EC" id="3.6.3.17" evidence="8"/>
<keyword evidence="2" id="KW-1003">Cell membrane</keyword>
<dbReference type="PROSITE" id="PS50893">
    <property type="entry name" value="ABC_TRANSPORTER_2"/>
    <property type="match status" value="2"/>
</dbReference>
<evidence type="ECO:0000256" key="1">
    <source>
        <dbReference type="ARBA" id="ARBA00022448"/>
    </source>
</evidence>
<dbReference type="AlphaFoldDB" id="A0A679J0R1"/>
<keyword evidence="3" id="KW-0762">Sugar transport</keyword>
<feature type="domain" description="ABC transporter" evidence="7">
    <location>
        <begin position="6"/>
        <end position="241"/>
    </location>
</feature>
<dbReference type="InterPro" id="IPR050107">
    <property type="entry name" value="ABC_carbohydrate_import_ATPase"/>
</dbReference>
<evidence type="ECO:0000256" key="5">
    <source>
        <dbReference type="ARBA" id="ARBA00022741"/>
    </source>
</evidence>
<dbReference type="CDD" id="cd03215">
    <property type="entry name" value="ABC_Carb_Monos_II"/>
    <property type="match status" value="1"/>
</dbReference>
<keyword evidence="8" id="KW-0378">Hydrolase</keyword>
<dbReference type="SMART" id="SM00382">
    <property type="entry name" value="AAA"/>
    <property type="match status" value="1"/>
</dbReference>
<dbReference type="RefSeq" id="WP_339090525.1">
    <property type="nucleotide sequence ID" value="NZ_LR743507.1"/>
</dbReference>
<dbReference type="GO" id="GO:0005524">
    <property type="term" value="F:ATP binding"/>
    <property type="evidence" value="ECO:0007669"/>
    <property type="project" value="UniProtKB-KW"/>
</dbReference>
<dbReference type="PROSITE" id="PS00211">
    <property type="entry name" value="ABC_TRANSPORTER_1"/>
    <property type="match status" value="2"/>
</dbReference>
<keyword evidence="1" id="KW-0813">Transport</keyword>
<dbReference type="GO" id="GO:0016887">
    <property type="term" value="F:ATP hydrolysis activity"/>
    <property type="evidence" value="ECO:0007669"/>
    <property type="project" value="InterPro"/>
</dbReference>
<dbReference type="InterPro" id="IPR003439">
    <property type="entry name" value="ABC_transporter-like_ATP-bd"/>
</dbReference>
<dbReference type="EMBL" id="LR743507">
    <property type="protein sequence ID" value="CAA2104751.1"/>
    <property type="molecule type" value="Genomic_DNA"/>
</dbReference>
<dbReference type="CDD" id="cd03216">
    <property type="entry name" value="ABC_Carb_Monos_I"/>
    <property type="match status" value="1"/>
</dbReference>
<organism evidence="8">
    <name type="scientific">Variovorax paradoxus</name>
    <dbReference type="NCBI Taxonomy" id="34073"/>
    <lineage>
        <taxon>Bacteria</taxon>
        <taxon>Pseudomonadati</taxon>
        <taxon>Pseudomonadota</taxon>
        <taxon>Betaproteobacteria</taxon>
        <taxon>Burkholderiales</taxon>
        <taxon>Comamonadaceae</taxon>
        <taxon>Variovorax</taxon>
    </lineage>
</organism>
<evidence type="ECO:0000313" key="8">
    <source>
        <dbReference type="EMBL" id="CAA2104751.1"/>
    </source>
</evidence>
<reference evidence="8" key="1">
    <citation type="submission" date="2019-12" db="EMBL/GenBank/DDBJ databases">
        <authorList>
            <person name="Cremers G."/>
        </authorList>
    </citation>
    <scope>NUCLEOTIDE SEQUENCE</scope>
    <source>
        <strain evidence="8">Vvax</strain>
    </source>
</reference>
<dbReference type="InterPro" id="IPR017871">
    <property type="entry name" value="ABC_transporter-like_CS"/>
</dbReference>
<dbReference type="Gene3D" id="3.40.50.300">
    <property type="entry name" value="P-loop containing nucleotide triphosphate hydrolases"/>
    <property type="match status" value="2"/>
</dbReference>
<dbReference type="PANTHER" id="PTHR43790">
    <property type="entry name" value="CARBOHYDRATE TRANSPORT ATP-BINDING PROTEIN MG119-RELATED"/>
    <property type="match status" value="1"/>
</dbReference>
<gene>
    <name evidence="8" type="primary">rbsA_5</name>
    <name evidence="8" type="ORF">VVAX_02921</name>
</gene>
<evidence type="ECO:0000259" key="7">
    <source>
        <dbReference type="PROSITE" id="PS50893"/>
    </source>
</evidence>
<keyword evidence="6 8" id="KW-0067">ATP-binding</keyword>
<dbReference type="PANTHER" id="PTHR43790:SF9">
    <property type="entry name" value="GALACTOFURANOSE TRANSPORTER ATP-BINDING PROTEIN YTFR"/>
    <property type="match status" value="1"/>
</dbReference>
<evidence type="ECO:0000256" key="2">
    <source>
        <dbReference type="ARBA" id="ARBA00022475"/>
    </source>
</evidence>
<feature type="domain" description="ABC transporter" evidence="7">
    <location>
        <begin position="258"/>
        <end position="522"/>
    </location>
</feature>
<keyword evidence="5" id="KW-0547">Nucleotide-binding</keyword>
<dbReference type="SUPFAM" id="SSF52540">
    <property type="entry name" value="P-loop containing nucleoside triphosphate hydrolases"/>
    <property type="match status" value="2"/>
</dbReference>
<protein>
    <submittedName>
        <fullName evidence="8">Ribose import ATP-binding protein RbsA</fullName>
        <ecNumber evidence="8">3.6.3.17</ecNumber>
    </submittedName>
</protein>
<accession>A0A679J0R1</accession>
<sequence length="531" mass="56178">MNSTVLRLEGITKRFGSLVANDAISLDLQSGEVLALLGENGAGKSTLMSILFGHYVADEGRIEVFGAPLPAGNPKAALAAGVGMVHQHFTLADNLSVLDNVMMGTEPLWRPVSRRAAARERLLEVAQRFGLPVQPDAKIGSLSVGERQRVEILKALYRGARILILDEPTAVLTPQESEALFATLAQMVAQGLSVIFISHKLGEVLRVSHRVAVLRGGKLVAEARTADTTQAQLALWMVGHAVEAPQRRPAGSVGDAVCVLDHVSTAPGKDGGQDRLREVSLTLRAGEITAIAGVSGNGQVALAELLCGTRRASAGSAQLMGRPLPPSPARLVQRGVARIPEDRHAVGVVGDLPVWENAVSERLRSPVFSRWSFVVKRAAARLHARRIEKAFDVRGAGLMAPARSLSGGNMQKLILGRALLSPEQPEHARGDDNKKYPNRAPRLIVAHQPTWGLDIGAVAYVQQQLIAARDAGAAVLVISDDLDEVLTLGDRVAVMHGGHLGEARPAAAWTREAIGLAMAGATAPHTKGGAA</sequence>
<name>A0A679J0R1_VARPD</name>
<dbReference type="InterPro" id="IPR003593">
    <property type="entry name" value="AAA+_ATPase"/>
</dbReference>
<dbReference type="Pfam" id="PF00005">
    <property type="entry name" value="ABC_tran"/>
    <property type="match status" value="2"/>
</dbReference>
<evidence type="ECO:0000256" key="6">
    <source>
        <dbReference type="ARBA" id="ARBA00022840"/>
    </source>
</evidence>
<keyword evidence="2" id="KW-0472">Membrane</keyword>
<proteinExistence type="predicted"/>
<dbReference type="InterPro" id="IPR027417">
    <property type="entry name" value="P-loop_NTPase"/>
</dbReference>
<evidence type="ECO:0000256" key="4">
    <source>
        <dbReference type="ARBA" id="ARBA00022737"/>
    </source>
</evidence>
<evidence type="ECO:0000256" key="3">
    <source>
        <dbReference type="ARBA" id="ARBA00022597"/>
    </source>
</evidence>
<keyword evidence="4" id="KW-0677">Repeat</keyword>